<feature type="domain" description="YABBY N-terminal" evidence="8">
    <location>
        <begin position="12"/>
        <end position="64"/>
    </location>
</feature>
<dbReference type="GO" id="GO:0009944">
    <property type="term" value="P:polarity specification of adaxial/abaxial axis"/>
    <property type="evidence" value="ECO:0007669"/>
    <property type="project" value="TreeGrafter"/>
</dbReference>
<proteinExistence type="evidence at transcript level"/>
<gene>
    <name evidence="9" type="primary">INO</name>
</gene>
<comment type="subcellular location">
    <subcellularLocation>
        <location evidence="1">Nucleus</location>
    </subcellularLocation>
</comment>
<dbReference type="FunFam" id="1.10.30.10:FF:000076">
    <property type="entry name" value="Axial regulator YABBY 4"/>
    <property type="match status" value="1"/>
</dbReference>
<feature type="domain" description="YABBY protein C-terminal" evidence="7">
    <location>
        <begin position="101"/>
        <end position="165"/>
    </location>
</feature>
<dbReference type="PANTHER" id="PTHR31675">
    <property type="entry name" value="PROTEIN YABBY 6-RELATED"/>
    <property type="match status" value="1"/>
</dbReference>
<dbReference type="GO" id="GO:0008270">
    <property type="term" value="F:zinc ion binding"/>
    <property type="evidence" value="ECO:0007669"/>
    <property type="project" value="UniProtKB-KW"/>
</dbReference>
<dbReference type="Pfam" id="PF04690">
    <property type="entry name" value="YABBY"/>
    <property type="match status" value="1"/>
</dbReference>
<dbReference type="EMBL" id="HM237356">
    <property type="protein sequence ID" value="ADY39267.1"/>
    <property type="molecule type" value="mRNA"/>
</dbReference>
<dbReference type="OMA" id="PPTQCKG"/>
<evidence type="ECO:0000259" key="7">
    <source>
        <dbReference type="Pfam" id="PF04690"/>
    </source>
</evidence>
<dbReference type="InterPro" id="IPR056775">
    <property type="entry name" value="YABBY_C"/>
</dbReference>
<keyword evidence="3" id="KW-0479">Metal-binding</keyword>
<evidence type="ECO:0000259" key="8">
    <source>
        <dbReference type="Pfam" id="PF24868"/>
    </source>
</evidence>
<dbReference type="GO" id="GO:0048481">
    <property type="term" value="P:plant ovule development"/>
    <property type="evidence" value="ECO:0007669"/>
    <property type="project" value="TreeGrafter"/>
</dbReference>
<dbReference type="SUPFAM" id="SSF47095">
    <property type="entry name" value="HMG-box"/>
    <property type="match status" value="1"/>
</dbReference>
<dbReference type="GO" id="GO:0045165">
    <property type="term" value="P:cell fate commitment"/>
    <property type="evidence" value="ECO:0007669"/>
    <property type="project" value="TreeGrafter"/>
</dbReference>
<dbReference type="GO" id="GO:0005634">
    <property type="term" value="C:nucleus"/>
    <property type="evidence" value="ECO:0007669"/>
    <property type="project" value="UniProtKB-SubCell"/>
</dbReference>
<evidence type="ECO:0000256" key="3">
    <source>
        <dbReference type="ARBA" id="ARBA00022723"/>
    </source>
</evidence>
<dbReference type="PANTHER" id="PTHR31675:SF8">
    <property type="entry name" value="AXIAL REGULATOR YABBY 4"/>
    <property type="match status" value="1"/>
</dbReference>
<dbReference type="InterPro" id="IPR006780">
    <property type="entry name" value="YABBY"/>
</dbReference>
<reference evidence="9" key="1">
    <citation type="journal article" date="2011" name="Proc. Natl. Acad. Sci. U.S.A.">
        <title>Seedless fruits and the disruption of a conserved genetic pathway in angiosperm ovule development.</title>
        <authorList>
            <person name="Lora J."/>
            <person name="Hormaza J.I."/>
            <person name="Herrero M."/>
            <person name="Gasser C.S."/>
        </authorList>
    </citation>
    <scope>NUCLEOTIDE SEQUENCE</scope>
</reference>
<dbReference type="InterPro" id="IPR036910">
    <property type="entry name" value="HMG_box_dom_sf"/>
</dbReference>
<organism evidence="9">
    <name type="scientific">Annona cherimola</name>
    <name type="common">Custard apple</name>
    <name type="synonym">Cherimoya</name>
    <dbReference type="NCBI Taxonomy" id="49314"/>
    <lineage>
        <taxon>Eukaryota</taxon>
        <taxon>Viridiplantae</taxon>
        <taxon>Streptophyta</taxon>
        <taxon>Embryophyta</taxon>
        <taxon>Tracheophyta</taxon>
        <taxon>Spermatophyta</taxon>
        <taxon>Magnoliopsida</taxon>
        <taxon>Magnoliidae</taxon>
        <taxon>Magnoliales</taxon>
        <taxon>Annonaceae</taxon>
        <taxon>Annonoideae</taxon>
        <taxon>Annoneae</taxon>
        <taxon>Annona</taxon>
    </lineage>
</organism>
<evidence type="ECO:0000256" key="5">
    <source>
        <dbReference type="ARBA" id="ARBA00022833"/>
    </source>
</evidence>
<keyword evidence="5" id="KW-0862">Zinc</keyword>
<keyword evidence="6" id="KW-0539">Nucleus</keyword>
<sequence>MDMSTYNHFLELSDQLCYVRCSHCTTILLVSVPCSSLLKMVTVRCGHCTGLLSVNVMKASFVPLQFLASLNDDQQKQDPFAASPMKNGDGLDACLLSLDDEEEKIPVTPTVNKPPEKRQRAPSAYNRFIKEEIQRLKAKQPNITHKEAFSTAAKNWAHFPRIQYKGDRESCSEERLGKVSLLE</sequence>
<dbReference type="AlphaFoldDB" id="F1AM02"/>
<keyword evidence="4" id="KW-0863">Zinc-finger</keyword>
<evidence type="ECO:0000256" key="1">
    <source>
        <dbReference type="ARBA" id="ARBA00004123"/>
    </source>
</evidence>
<comment type="similarity">
    <text evidence="2">Belongs to the YABBY family.</text>
</comment>
<evidence type="ECO:0000256" key="2">
    <source>
        <dbReference type="ARBA" id="ARBA00010325"/>
    </source>
</evidence>
<protein>
    <submittedName>
        <fullName evidence="9">Transcription factor INO</fullName>
    </submittedName>
</protein>
<evidence type="ECO:0000256" key="4">
    <source>
        <dbReference type="ARBA" id="ARBA00022771"/>
    </source>
</evidence>
<accession>F1AM02</accession>
<dbReference type="InterPro" id="IPR056776">
    <property type="entry name" value="YABBY_N"/>
</dbReference>
<evidence type="ECO:0000313" key="9">
    <source>
        <dbReference type="EMBL" id="ADY39185.1"/>
    </source>
</evidence>
<dbReference type="EMBL" id="GU828032">
    <property type="protein sequence ID" value="ADY39185.1"/>
    <property type="molecule type" value="Genomic_DNA"/>
</dbReference>
<dbReference type="Pfam" id="PF24868">
    <property type="entry name" value="YABBY_N"/>
    <property type="match status" value="1"/>
</dbReference>
<dbReference type="Gene3D" id="1.10.30.10">
    <property type="entry name" value="High mobility group box domain"/>
    <property type="match status" value="1"/>
</dbReference>
<evidence type="ECO:0000256" key="6">
    <source>
        <dbReference type="ARBA" id="ARBA00023242"/>
    </source>
</evidence>
<name>F1AM02_ANNCH</name>